<keyword evidence="9" id="KW-1185">Reference proteome</keyword>
<keyword evidence="1 7" id="KW-1003">Cell membrane</keyword>
<sequence length="343" mass="38293">MRFVKWCFRLALMGLTLLALAAWYLYGSMTSPMNLETNSKFEVNSGDTFYSLGQALHAEGYIQYPFLTRLAAKLNPQLSPKVGEYALEPDMTLLDVMALFDSGKSITYSVTLLEGKTTQEFLQAMAAKGNIEMTLQGLSNEEIATRLNLSVPHAEGRFFANTYSYRDGDTDVSILKHANALLVSTLEELWQSKVKGLPYKSPYEALIMASIIEKETGAAAERPLISRVFISRLEKRMRLQTDPTVIYGLGDSYNGNITRKHLKDYTPYNTYRISGLPPTPIANVGKEAIFAALNPGETKALYFVAKGDGTHAFSNTLKAHNAAVKEYQFKRRTDYRSTPEVTN</sequence>
<evidence type="ECO:0000256" key="7">
    <source>
        <dbReference type="HAMAP-Rule" id="MF_02065"/>
    </source>
</evidence>
<proteinExistence type="inferred from homology"/>
<dbReference type="PANTHER" id="PTHR30518:SF2">
    <property type="entry name" value="ENDOLYTIC MUREIN TRANSGLYCOSYLASE"/>
    <property type="match status" value="1"/>
</dbReference>
<comment type="similarity">
    <text evidence="7">Belongs to the transglycosylase MltG family.</text>
</comment>
<dbReference type="Gene3D" id="3.30.160.60">
    <property type="entry name" value="Classic Zinc Finger"/>
    <property type="match status" value="1"/>
</dbReference>
<dbReference type="InterPro" id="IPR003770">
    <property type="entry name" value="MLTG-like"/>
</dbReference>
<evidence type="ECO:0000256" key="4">
    <source>
        <dbReference type="ARBA" id="ARBA00023136"/>
    </source>
</evidence>
<feature type="site" description="Important for catalytic activity" evidence="7">
    <location>
        <position position="215"/>
    </location>
</feature>
<organism evidence="8 9">
    <name type="scientific">Marinomonas sargassi</name>
    <dbReference type="NCBI Taxonomy" id="2984494"/>
    <lineage>
        <taxon>Bacteria</taxon>
        <taxon>Pseudomonadati</taxon>
        <taxon>Pseudomonadota</taxon>
        <taxon>Gammaproteobacteria</taxon>
        <taxon>Oceanospirillales</taxon>
        <taxon>Oceanospirillaceae</taxon>
        <taxon>Marinomonas</taxon>
    </lineage>
</organism>
<evidence type="ECO:0000313" key="9">
    <source>
        <dbReference type="Proteomes" id="UP001209713"/>
    </source>
</evidence>
<evidence type="ECO:0000256" key="3">
    <source>
        <dbReference type="ARBA" id="ARBA00022989"/>
    </source>
</evidence>
<protein>
    <recommendedName>
        <fullName evidence="7">Endolytic murein transglycosylase</fullName>
        <ecNumber evidence="7">4.2.2.29</ecNumber>
    </recommendedName>
    <alternativeName>
        <fullName evidence="7">Peptidoglycan lytic transglycosylase</fullName>
    </alternativeName>
    <alternativeName>
        <fullName evidence="7">Peptidoglycan polymerization terminase</fullName>
    </alternativeName>
</protein>
<dbReference type="Gene3D" id="3.30.1490.480">
    <property type="entry name" value="Endolytic murein transglycosylase"/>
    <property type="match status" value="1"/>
</dbReference>
<dbReference type="RefSeq" id="WP_263530240.1">
    <property type="nucleotide sequence ID" value="NZ_JAOVZB010000003.1"/>
</dbReference>
<keyword evidence="7" id="KW-0997">Cell inner membrane</keyword>
<dbReference type="EMBL" id="JAOVZB010000003">
    <property type="protein sequence ID" value="MCV2402860.1"/>
    <property type="molecule type" value="Genomic_DNA"/>
</dbReference>
<evidence type="ECO:0000256" key="6">
    <source>
        <dbReference type="ARBA" id="ARBA00023316"/>
    </source>
</evidence>
<keyword evidence="4 7" id="KW-0472">Membrane</keyword>
<evidence type="ECO:0000256" key="5">
    <source>
        <dbReference type="ARBA" id="ARBA00023239"/>
    </source>
</evidence>
<evidence type="ECO:0000256" key="2">
    <source>
        <dbReference type="ARBA" id="ARBA00022692"/>
    </source>
</evidence>
<keyword evidence="5 7" id="KW-0456">Lyase</keyword>
<accession>A0ABT2YSX7</accession>
<dbReference type="Proteomes" id="UP001209713">
    <property type="component" value="Unassembled WGS sequence"/>
</dbReference>
<keyword evidence="3 7" id="KW-1133">Transmembrane helix</keyword>
<keyword evidence="6 7" id="KW-0961">Cell wall biogenesis/degradation</keyword>
<dbReference type="CDD" id="cd08010">
    <property type="entry name" value="MltG_like"/>
    <property type="match status" value="1"/>
</dbReference>
<comment type="catalytic activity">
    <reaction evidence="7">
        <text>a peptidoglycan chain = a peptidoglycan chain with N-acetyl-1,6-anhydromuramyl-[peptide] at the reducing end + a peptidoglycan chain with N-acetylglucosamine at the non-reducing end.</text>
        <dbReference type="EC" id="4.2.2.29"/>
    </reaction>
</comment>
<comment type="function">
    <text evidence="7">Functions as a peptidoglycan terminase that cleaves nascent peptidoglycan strands endolytically to terminate their elongation.</text>
</comment>
<dbReference type="HAMAP" id="MF_02065">
    <property type="entry name" value="MltG"/>
    <property type="match status" value="1"/>
</dbReference>
<gene>
    <name evidence="7 8" type="primary">mltG</name>
    <name evidence="8" type="ORF">OFY17_08170</name>
</gene>
<dbReference type="EC" id="4.2.2.29" evidence="7"/>
<evidence type="ECO:0000313" key="8">
    <source>
        <dbReference type="EMBL" id="MCV2402860.1"/>
    </source>
</evidence>
<dbReference type="PANTHER" id="PTHR30518">
    <property type="entry name" value="ENDOLYTIC MUREIN TRANSGLYCOSYLASE"/>
    <property type="match status" value="1"/>
</dbReference>
<evidence type="ECO:0000256" key="1">
    <source>
        <dbReference type="ARBA" id="ARBA00022475"/>
    </source>
</evidence>
<keyword evidence="2 7" id="KW-0812">Transmembrane</keyword>
<reference evidence="8 9" key="1">
    <citation type="submission" date="2022-10" db="EMBL/GenBank/DDBJ databases">
        <title>Marinomonas transparenta sp. nov. and Marinomonas sargassi sp. nov., isolated from marine alga (Sargassum natans (L.) Gaillon).</title>
        <authorList>
            <person name="Wang Y."/>
        </authorList>
    </citation>
    <scope>NUCLEOTIDE SEQUENCE [LARGE SCALE GENOMIC DNA]</scope>
    <source>
        <strain evidence="8 9">C2222</strain>
    </source>
</reference>
<dbReference type="NCBIfam" id="TIGR00247">
    <property type="entry name" value="endolytic transglycosylase MltG"/>
    <property type="match status" value="1"/>
</dbReference>
<dbReference type="Pfam" id="PF02618">
    <property type="entry name" value="YceG"/>
    <property type="match status" value="1"/>
</dbReference>
<comment type="caution">
    <text evidence="8">The sequence shown here is derived from an EMBL/GenBank/DDBJ whole genome shotgun (WGS) entry which is preliminary data.</text>
</comment>
<name>A0ABT2YSX7_9GAMM</name>